<dbReference type="InterPro" id="IPR037523">
    <property type="entry name" value="VOC_core"/>
</dbReference>
<dbReference type="Proteomes" id="UP000886687">
    <property type="component" value="Unassembled WGS sequence"/>
</dbReference>
<organism evidence="2 3">
    <name type="scientific">Candidatus Thiodiazotropha lotti</name>
    <dbReference type="NCBI Taxonomy" id="2792787"/>
    <lineage>
        <taxon>Bacteria</taxon>
        <taxon>Pseudomonadati</taxon>
        <taxon>Pseudomonadota</taxon>
        <taxon>Gammaproteobacteria</taxon>
        <taxon>Chromatiales</taxon>
        <taxon>Sedimenticolaceae</taxon>
        <taxon>Candidatus Thiodiazotropha</taxon>
    </lineage>
</organism>
<dbReference type="Gene3D" id="3.10.180.10">
    <property type="entry name" value="2,3-Dihydroxybiphenyl 1,2-Dioxygenase, domain 1"/>
    <property type="match status" value="1"/>
</dbReference>
<comment type="caution">
    <text evidence="2">The sequence shown here is derived from an EMBL/GenBank/DDBJ whole genome shotgun (WGS) entry which is preliminary data.</text>
</comment>
<dbReference type="PANTHER" id="PTHR33993">
    <property type="entry name" value="GLYOXALASE-RELATED"/>
    <property type="match status" value="1"/>
</dbReference>
<proteinExistence type="predicted"/>
<dbReference type="Pfam" id="PF00903">
    <property type="entry name" value="Glyoxalase"/>
    <property type="match status" value="1"/>
</dbReference>
<dbReference type="PANTHER" id="PTHR33993:SF2">
    <property type="entry name" value="VOC DOMAIN-CONTAINING PROTEIN"/>
    <property type="match status" value="1"/>
</dbReference>
<name>A0A9E4N2F4_9GAMM</name>
<dbReference type="SUPFAM" id="SSF54593">
    <property type="entry name" value="Glyoxalase/Bleomycin resistance protein/Dihydroxybiphenyl dioxygenase"/>
    <property type="match status" value="1"/>
</dbReference>
<dbReference type="CDD" id="cd07247">
    <property type="entry name" value="SgaA_N_like"/>
    <property type="match status" value="1"/>
</dbReference>
<accession>A0A9E4N2F4</accession>
<dbReference type="EMBL" id="JAEPDI010000013">
    <property type="protein sequence ID" value="MCG7940564.1"/>
    <property type="molecule type" value="Genomic_DNA"/>
</dbReference>
<evidence type="ECO:0000313" key="3">
    <source>
        <dbReference type="Proteomes" id="UP000886687"/>
    </source>
</evidence>
<dbReference type="PROSITE" id="PS51819">
    <property type="entry name" value="VOC"/>
    <property type="match status" value="1"/>
</dbReference>
<dbReference type="InterPro" id="IPR029068">
    <property type="entry name" value="Glyas_Bleomycin-R_OHBP_Dase"/>
</dbReference>
<reference evidence="2" key="1">
    <citation type="journal article" date="2021" name="Proc. Natl. Acad. Sci. U.S.A.">
        <title>Global biogeography of chemosynthetic symbionts reveals both localized and globally distributed symbiont groups. .</title>
        <authorList>
            <person name="Osvatic J.T."/>
            <person name="Wilkins L.G.E."/>
            <person name="Leibrecht L."/>
            <person name="Leray M."/>
            <person name="Zauner S."/>
            <person name="Polzin J."/>
            <person name="Camacho Y."/>
            <person name="Gros O."/>
            <person name="van Gils J.A."/>
            <person name="Eisen J.A."/>
            <person name="Petersen J.M."/>
            <person name="Yuen B."/>
        </authorList>
    </citation>
    <scope>NUCLEOTIDE SEQUENCE</scope>
    <source>
        <strain evidence="2">MAGL173</strain>
    </source>
</reference>
<evidence type="ECO:0000313" key="2">
    <source>
        <dbReference type="EMBL" id="MCG7940564.1"/>
    </source>
</evidence>
<gene>
    <name evidence="2" type="ORF">JAZ04_17145</name>
</gene>
<dbReference type="AlphaFoldDB" id="A0A9E4N2F4"/>
<dbReference type="InterPro" id="IPR052164">
    <property type="entry name" value="Anthracycline_SecMetBiosynth"/>
</dbReference>
<protein>
    <submittedName>
        <fullName evidence="2">VOC family protein</fullName>
    </submittedName>
</protein>
<evidence type="ECO:0000259" key="1">
    <source>
        <dbReference type="PROSITE" id="PS51819"/>
    </source>
</evidence>
<feature type="domain" description="VOC" evidence="1">
    <location>
        <begin position="5"/>
        <end position="125"/>
    </location>
</feature>
<dbReference type="InterPro" id="IPR004360">
    <property type="entry name" value="Glyas_Fos-R_dOase_dom"/>
</dbReference>
<sequence>MENNPVGWFEIYVDDMERAKNFYRTVLDTSLEKLVVPTESGVEMWSFPSDMERYGAPGALVKMEGFSAGGNSTLVYFGCEDCATEESRVEKAGGRIHQAKMSIGEYGFISIVIDTEGNMFGLHSEG</sequence>